<proteinExistence type="predicted"/>
<dbReference type="EMBL" id="JBETME010000008">
    <property type="protein sequence ID" value="MES4992486.1"/>
    <property type="molecule type" value="Genomic_DNA"/>
</dbReference>
<reference evidence="5 6" key="1">
    <citation type="submission" date="2024-06" db="EMBL/GenBank/DDBJ databases">
        <title>Genome sequencing of Agrobacterium spp. from tobacco in Serbia.</title>
        <authorList>
            <person name="Ilicic R.J."/>
            <person name="Studholme D.J."/>
            <person name="Jelusic A."/>
            <person name="Barac G."/>
            <person name="Bagi F."/>
            <person name="Popovic Milovanovic T."/>
        </authorList>
    </citation>
    <scope>NUCLEOTIDE SEQUENCE [LARGE SCALE GENOMIC DNA]</scope>
    <source>
        <strain evidence="5 6">DA1</strain>
    </source>
</reference>
<dbReference type="RefSeq" id="WP_353574441.1">
    <property type="nucleotide sequence ID" value="NZ_JBETME010000008.1"/>
</dbReference>
<dbReference type="SUPFAM" id="SSF51197">
    <property type="entry name" value="Clavaminate synthase-like"/>
    <property type="match status" value="1"/>
</dbReference>
<dbReference type="PANTHER" id="PTHR10696:SF56">
    <property type="entry name" value="TAUD_TFDA-LIKE DOMAIN-CONTAINING PROTEIN"/>
    <property type="match status" value="1"/>
</dbReference>
<dbReference type="GO" id="GO:0016706">
    <property type="term" value="F:2-oxoglutarate-dependent dioxygenase activity"/>
    <property type="evidence" value="ECO:0007669"/>
    <property type="project" value="UniProtKB-ARBA"/>
</dbReference>
<keyword evidence="2" id="KW-0560">Oxidoreductase</keyword>
<evidence type="ECO:0000259" key="4">
    <source>
        <dbReference type="Pfam" id="PF02668"/>
    </source>
</evidence>
<dbReference type="AlphaFoldDB" id="A0ABD5LQK8"/>
<evidence type="ECO:0000313" key="5">
    <source>
        <dbReference type="EMBL" id="MES4992486.1"/>
    </source>
</evidence>
<name>A0ABD5LQK8_AGRRD</name>
<accession>A0ABD5LQK8</accession>
<dbReference type="InterPro" id="IPR003819">
    <property type="entry name" value="TauD/TfdA-like"/>
</dbReference>
<dbReference type="InterPro" id="IPR050411">
    <property type="entry name" value="AlphaKG_dependent_hydroxylases"/>
</dbReference>
<dbReference type="GO" id="GO:0017000">
    <property type="term" value="P:antibiotic biosynthetic process"/>
    <property type="evidence" value="ECO:0007669"/>
    <property type="project" value="UniProtKB-KW"/>
</dbReference>
<dbReference type="InterPro" id="IPR042098">
    <property type="entry name" value="TauD-like_sf"/>
</dbReference>
<evidence type="ECO:0000256" key="1">
    <source>
        <dbReference type="ARBA" id="ARBA00001954"/>
    </source>
</evidence>
<dbReference type="Pfam" id="PF02668">
    <property type="entry name" value="TauD"/>
    <property type="match status" value="1"/>
</dbReference>
<keyword evidence="3" id="KW-0045">Antibiotic biosynthesis</keyword>
<feature type="domain" description="TauD/TfdA-like" evidence="4">
    <location>
        <begin position="109"/>
        <end position="287"/>
    </location>
</feature>
<gene>
    <name evidence="5" type="ORF">ABVB70_19320</name>
</gene>
<comment type="caution">
    <text evidence="5">The sequence shown here is derived from an EMBL/GenBank/DDBJ whole genome shotgun (WGS) entry which is preliminary data.</text>
</comment>
<evidence type="ECO:0000256" key="2">
    <source>
        <dbReference type="ARBA" id="ARBA00023002"/>
    </source>
</evidence>
<dbReference type="Gene3D" id="3.60.130.10">
    <property type="entry name" value="Clavaminate synthase-like"/>
    <property type="match status" value="1"/>
</dbReference>
<dbReference type="PANTHER" id="PTHR10696">
    <property type="entry name" value="GAMMA-BUTYROBETAINE HYDROXYLASE-RELATED"/>
    <property type="match status" value="1"/>
</dbReference>
<evidence type="ECO:0000256" key="3">
    <source>
        <dbReference type="ARBA" id="ARBA00023194"/>
    </source>
</evidence>
<organism evidence="5 6">
    <name type="scientific">Agrobacterium radiobacter</name>
    <dbReference type="NCBI Taxonomy" id="362"/>
    <lineage>
        <taxon>Bacteria</taxon>
        <taxon>Pseudomonadati</taxon>
        <taxon>Pseudomonadota</taxon>
        <taxon>Alphaproteobacteria</taxon>
        <taxon>Hyphomicrobiales</taxon>
        <taxon>Rhizobiaceae</taxon>
        <taxon>Rhizobium/Agrobacterium group</taxon>
        <taxon>Agrobacterium</taxon>
        <taxon>Agrobacterium tumefaciens complex</taxon>
    </lineage>
</organism>
<protein>
    <submittedName>
        <fullName evidence="5">TauD/TfdA family dioxygenase</fullName>
    </submittedName>
</protein>
<sequence length="292" mass="32869">MIRLQVREFFEAQPADFLVDPHSDTAHYEALMAKNSAQILGPAPIFDIRSELVENGYALISTDLADFAPPTPTSLSAHYEGPYYAEAMLALVGQVVGAVQSLPHQNDGRAFHDIMPIQAFRDKQTSGSSDATLEMHTELAFVENPPDYLMLFCVRQDQTREAETHLYDSRYALNLLTADQYTRLTTVNYRVGLDANITGDVEDEDKPFAIFDGPTAKLLRYDIDLYQPVGQPFDEAFEALTQALLAMRIAVRLRPGQLIIVDNKRIVHSRSQFKATYDGKDRWLKRALVRGI</sequence>
<comment type="cofactor">
    <cofactor evidence="1">
        <name>Fe(2+)</name>
        <dbReference type="ChEBI" id="CHEBI:29033"/>
    </cofactor>
</comment>
<dbReference type="Proteomes" id="UP001438189">
    <property type="component" value="Unassembled WGS sequence"/>
</dbReference>
<keyword evidence="5" id="KW-0223">Dioxygenase</keyword>
<evidence type="ECO:0000313" key="6">
    <source>
        <dbReference type="Proteomes" id="UP001438189"/>
    </source>
</evidence>